<dbReference type="RefSeq" id="XP_045958719.1">
    <property type="nucleotide sequence ID" value="XM_046107332.1"/>
</dbReference>
<name>A0A9P8ULL4_9PEZI</name>
<protein>
    <submittedName>
        <fullName evidence="2">Clr5 domain-containing protein</fullName>
    </submittedName>
</protein>
<comment type="caution">
    <text evidence="2">The sequence shown here is derived from an EMBL/GenBank/DDBJ whole genome shotgun (WGS) entry which is preliminary data.</text>
</comment>
<evidence type="ECO:0000259" key="1">
    <source>
        <dbReference type="Pfam" id="PF14420"/>
    </source>
</evidence>
<accession>A0A9P8ULL4</accession>
<feature type="domain" description="Clr5" evidence="1">
    <location>
        <begin position="54"/>
        <end position="106"/>
    </location>
</feature>
<dbReference type="AlphaFoldDB" id="A0A9P8ULL4"/>
<evidence type="ECO:0000313" key="3">
    <source>
        <dbReference type="Proteomes" id="UP000758603"/>
    </source>
</evidence>
<sequence>MNKKQWVGGTESTIVLSTRSASAQYVSHAKGLNTQSKWPQPPVPPNVALHYPTDSDWDWSKSIIEDLYLRRNLPFRVVDHIMRQTYGFKASKRMYQTRFVKWGWKKSTQARAVQSTRMGRLHAQQLVLQTPDAPALPPARGTSLLLHESQSASHINAAVCGYRDYVLAWAGSDPRWQSATKFQDIDVTLPAFSLEDNMMMAAAYMSNQNVVEGGRFLRLAFLEVEKMIADAHLHTSWILFLWAPLKIYDMPQPMADATIKAYSRYLYQLSLIRRRHHPISSIARSLFDAAHSGGMSAVLAWASTMTHLLYDVYVQLRGLCAGAIAKLSLYAHRVQDRSMQQRVMGDTMDMSNDAAEEFGEDSIDALLPMCVALTHRAKLGMYDDIFLTNAVRAAQFSSKRYQRTIRCSSDSWYDRHNEHWTYRSSHFYLAKYWILQGDTEKFMEYARAATVIDDRPDDVWKMFANAVEKLFRERGLIEEADVLASKRKAYDMAPEAKEILAKEEDINVLAQDDSLREACEDSDDSE</sequence>
<dbReference type="InterPro" id="IPR025676">
    <property type="entry name" value="Clr5_dom"/>
</dbReference>
<organism evidence="2 3">
    <name type="scientific">Truncatella angustata</name>
    <dbReference type="NCBI Taxonomy" id="152316"/>
    <lineage>
        <taxon>Eukaryota</taxon>
        <taxon>Fungi</taxon>
        <taxon>Dikarya</taxon>
        <taxon>Ascomycota</taxon>
        <taxon>Pezizomycotina</taxon>
        <taxon>Sordariomycetes</taxon>
        <taxon>Xylariomycetidae</taxon>
        <taxon>Amphisphaeriales</taxon>
        <taxon>Sporocadaceae</taxon>
        <taxon>Truncatella</taxon>
    </lineage>
</organism>
<dbReference type="PANTHER" id="PTHR38788">
    <property type="entry name" value="CLR5 DOMAIN-CONTAINING PROTEIN"/>
    <property type="match status" value="1"/>
</dbReference>
<dbReference type="OrthoDB" id="5308957at2759"/>
<dbReference type="GeneID" id="70136223"/>
<evidence type="ECO:0000313" key="2">
    <source>
        <dbReference type="EMBL" id="KAH6654449.1"/>
    </source>
</evidence>
<dbReference type="EMBL" id="JAGPXC010000004">
    <property type="protein sequence ID" value="KAH6654449.1"/>
    <property type="molecule type" value="Genomic_DNA"/>
</dbReference>
<keyword evidence="3" id="KW-1185">Reference proteome</keyword>
<dbReference type="Proteomes" id="UP000758603">
    <property type="component" value="Unassembled WGS sequence"/>
</dbReference>
<proteinExistence type="predicted"/>
<dbReference type="Pfam" id="PF14420">
    <property type="entry name" value="Clr5"/>
    <property type="match status" value="1"/>
</dbReference>
<dbReference type="PANTHER" id="PTHR38788:SF3">
    <property type="entry name" value="CLR5 DOMAIN-CONTAINING PROTEIN"/>
    <property type="match status" value="1"/>
</dbReference>
<reference evidence="2" key="1">
    <citation type="journal article" date="2021" name="Nat. Commun.">
        <title>Genetic determinants of endophytism in the Arabidopsis root mycobiome.</title>
        <authorList>
            <person name="Mesny F."/>
            <person name="Miyauchi S."/>
            <person name="Thiergart T."/>
            <person name="Pickel B."/>
            <person name="Atanasova L."/>
            <person name="Karlsson M."/>
            <person name="Huettel B."/>
            <person name="Barry K.W."/>
            <person name="Haridas S."/>
            <person name="Chen C."/>
            <person name="Bauer D."/>
            <person name="Andreopoulos W."/>
            <person name="Pangilinan J."/>
            <person name="LaButti K."/>
            <person name="Riley R."/>
            <person name="Lipzen A."/>
            <person name="Clum A."/>
            <person name="Drula E."/>
            <person name="Henrissat B."/>
            <person name="Kohler A."/>
            <person name="Grigoriev I.V."/>
            <person name="Martin F.M."/>
            <person name="Hacquard S."/>
        </authorList>
    </citation>
    <scope>NUCLEOTIDE SEQUENCE</scope>
    <source>
        <strain evidence="2">MPI-SDFR-AT-0073</strain>
    </source>
</reference>
<gene>
    <name evidence="2" type="ORF">BKA67DRAFT_658746</name>
</gene>